<organism evidence="2 3">
    <name type="scientific">Nakamurella alba</name>
    <dbReference type="NCBI Taxonomy" id="2665158"/>
    <lineage>
        <taxon>Bacteria</taxon>
        <taxon>Bacillati</taxon>
        <taxon>Actinomycetota</taxon>
        <taxon>Actinomycetes</taxon>
        <taxon>Nakamurellales</taxon>
        <taxon>Nakamurellaceae</taxon>
        <taxon>Nakamurella</taxon>
    </lineage>
</organism>
<dbReference type="CDD" id="cd04301">
    <property type="entry name" value="NAT_SF"/>
    <property type="match status" value="1"/>
</dbReference>
<reference evidence="2 3" key="1">
    <citation type="submission" date="2019-11" db="EMBL/GenBank/DDBJ databases">
        <authorList>
            <person name="Jiang L.-Q."/>
        </authorList>
    </citation>
    <scope>NUCLEOTIDE SEQUENCE [LARGE SCALE GENOMIC DNA]</scope>
    <source>
        <strain evidence="2 3">YIM 132087</strain>
    </source>
</reference>
<dbReference type="Pfam" id="PF00583">
    <property type="entry name" value="Acetyltransf_1"/>
    <property type="match status" value="1"/>
</dbReference>
<dbReference type="GO" id="GO:0016747">
    <property type="term" value="F:acyltransferase activity, transferring groups other than amino-acyl groups"/>
    <property type="evidence" value="ECO:0007669"/>
    <property type="project" value="InterPro"/>
</dbReference>
<evidence type="ECO:0000313" key="3">
    <source>
        <dbReference type="Proteomes" id="UP000460221"/>
    </source>
</evidence>
<dbReference type="InterPro" id="IPR000182">
    <property type="entry name" value="GNAT_dom"/>
</dbReference>
<evidence type="ECO:0000259" key="1">
    <source>
        <dbReference type="PROSITE" id="PS51186"/>
    </source>
</evidence>
<keyword evidence="3" id="KW-1185">Reference proteome</keyword>
<name>A0A7K1FIQ4_9ACTN</name>
<dbReference type="AlphaFoldDB" id="A0A7K1FIQ4"/>
<feature type="domain" description="N-acetyltransferase" evidence="1">
    <location>
        <begin position="3"/>
        <end position="186"/>
    </location>
</feature>
<dbReference type="RefSeq" id="WP_154767724.1">
    <property type="nucleotide sequence ID" value="NZ_WLYK01000001.1"/>
</dbReference>
<protein>
    <submittedName>
        <fullName evidence="2">GNAT family N-acetyltransferase</fullName>
    </submittedName>
</protein>
<sequence>MTVSVEPATPARWTDVVEAFGRGGRRPDSCWCQRFRRHDCPDNRTALHLEVSDGPLPVGLVAYHDGTPSGWCRVVPRSTLPGITGNRALQRVLDDDPDAWWVSCVVVRQGHRGHGIGAALLRRAAVFAADHGASVLDGHPVDVGVVRGRPAPTALFTGTVSIFRAAGFGEFGRTVPTRPVMRQRLR</sequence>
<dbReference type="Gene3D" id="3.40.630.30">
    <property type="match status" value="1"/>
</dbReference>
<dbReference type="PROSITE" id="PS51186">
    <property type="entry name" value="GNAT"/>
    <property type="match status" value="1"/>
</dbReference>
<comment type="caution">
    <text evidence="2">The sequence shown here is derived from an EMBL/GenBank/DDBJ whole genome shotgun (WGS) entry which is preliminary data.</text>
</comment>
<keyword evidence="2" id="KW-0808">Transferase</keyword>
<dbReference type="InterPro" id="IPR016181">
    <property type="entry name" value="Acyl_CoA_acyltransferase"/>
</dbReference>
<dbReference type="SUPFAM" id="SSF55729">
    <property type="entry name" value="Acyl-CoA N-acyltransferases (Nat)"/>
    <property type="match status" value="1"/>
</dbReference>
<dbReference type="EMBL" id="WLYK01000001">
    <property type="protein sequence ID" value="MTD14007.1"/>
    <property type="molecule type" value="Genomic_DNA"/>
</dbReference>
<accession>A0A7K1FIQ4</accession>
<dbReference type="Proteomes" id="UP000460221">
    <property type="component" value="Unassembled WGS sequence"/>
</dbReference>
<gene>
    <name evidence="2" type="ORF">GIS00_08625</name>
</gene>
<evidence type="ECO:0000313" key="2">
    <source>
        <dbReference type="EMBL" id="MTD14007.1"/>
    </source>
</evidence>
<proteinExistence type="predicted"/>